<dbReference type="InterPro" id="IPR038507">
    <property type="entry name" value="YcnI-like_sf"/>
</dbReference>
<sequence length="233" mass="24541">MVRHGLSRPRRLAVAAAVGVMATLACQPLAFAHVSVSPDTAEPGEPSMLSFGVPNERDDATTTRLEVTFPADHPLSSVTPQSMPGWQITVHKEPMDKPAGAGDEMDNQTVSSIVWEGGSIPADTFTNFTVRIGKMPDTGQLSFKALQTYSDGQVVRWIDLMQPGQPEPEHPAPTVTIAKAAAPAESTSDSDPVARILGGVGIAAGVAAAGVAFTRRRAAPVDQAVPEREKARL</sequence>
<evidence type="ECO:0000313" key="3">
    <source>
        <dbReference type="EMBL" id="MTD56352.1"/>
    </source>
</evidence>
<dbReference type="Pfam" id="PF07987">
    <property type="entry name" value="DUF1775"/>
    <property type="match status" value="1"/>
</dbReference>
<evidence type="ECO:0000313" key="4">
    <source>
        <dbReference type="Proteomes" id="UP000440096"/>
    </source>
</evidence>
<evidence type="ECO:0000259" key="2">
    <source>
        <dbReference type="Pfam" id="PF07987"/>
    </source>
</evidence>
<dbReference type="OrthoDB" id="9810871at2"/>
<proteinExistence type="predicted"/>
<feature type="domain" description="YncI copper-binding" evidence="2">
    <location>
        <begin position="33"/>
        <end position="177"/>
    </location>
</feature>
<protein>
    <submittedName>
        <fullName evidence="3">DUF1775 domain-containing protein</fullName>
    </submittedName>
</protein>
<dbReference type="PROSITE" id="PS51257">
    <property type="entry name" value="PROKAR_LIPOPROTEIN"/>
    <property type="match status" value="1"/>
</dbReference>
<keyword evidence="4" id="KW-1185">Reference proteome</keyword>
<dbReference type="EMBL" id="WMBA01000033">
    <property type="protein sequence ID" value="MTD56352.1"/>
    <property type="molecule type" value="Genomic_DNA"/>
</dbReference>
<evidence type="ECO:0000256" key="1">
    <source>
        <dbReference type="SAM" id="SignalP"/>
    </source>
</evidence>
<dbReference type="Proteomes" id="UP000440096">
    <property type="component" value="Unassembled WGS sequence"/>
</dbReference>
<feature type="chain" id="PRO_5026675282" evidence="1">
    <location>
        <begin position="33"/>
        <end position="233"/>
    </location>
</feature>
<dbReference type="Gene3D" id="2.60.40.2230">
    <property type="entry name" value="Uncharacterised protein YcnI-like PF07987, DUF1775"/>
    <property type="match status" value="1"/>
</dbReference>
<comment type="caution">
    <text evidence="3">The sequence shown here is derived from an EMBL/GenBank/DDBJ whole genome shotgun (WGS) entry which is preliminary data.</text>
</comment>
<dbReference type="AlphaFoldDB" id="A0A6N7YWP6"/>
<feature type="signal peptide" evidence="1">
    <location>
        <begin position="1"/>
        <end position="32"/>
    </location>
</feature>
<reference evidence="3 4" key="1">
    <citation type="submission" date="2019-11" db="EMBL/GenBank/DDBJ databases">
        <title>Draft genome of Amycolatopsis RM579.</title>
        <authorList>
            <person name="Duangmal K."/>
            <person name="Mingma R."/>
        </authorList>
    </citation>
    <scope>NUCLEOTIDE SEQUENCE [LARGE SCALE GENOMIC DNA]</scope>
    <source>
        <strain evidence="3 4">RM579</strain>
    </source>
</reference>
<gene>
    <name evidence="3" type="ORF">GKO32_20565</name>
</gene>
<organism evidence="3 4">
    <name type="scientific">Amycolatopsis pithecellobii</name>
    <dbReference type="NCBI Taxonomy" id="664692"/>
    <lineage>
        <taxon>Bacteria</taxon>
        <taxon>Bacillati</taxon>
        <taxon>Actinomycetota</taxon>
        <taxon>Actinomycetes</taxon>
        <taxon>Pseudonocardiales</taxon>
        <taxon>Pseudonocardiaceae</taxon>
        <taxon>Amycolatopsis</taxon>
    </lineage>
</organism>
<dbReference type="InterPro" id="IPR012533">
    <property type="entry name" value="YcnI-copper_dom"/>
</dbReference>
<dbReference type="CDD" id="cd08545">
    <property type="entry name" value="YcnI_like"/>
    <property type="match status" value="1"/>
</dbReference>
<name>A0A6N7YWP6_9PSEU</name>
<accession>A0A6N7YWP6</accession>
<keyword evidence="1" id="KW-0732">Signal</keyword>